<evidence type="ECO:0000313" key="2">
    <source>
        <dbReference type="Proteomes" id="UP000191672"/>
    </source>
</evidence>
<dbReference type="EMBL" id="MDYN01000328">
    <property type="protein sequence ID" value="OQD67253.1"/>
    <property type="molecule type" value="Genomic_DNA"/>
</dbReference>
<protein>
    <submittedName>
        <fullName evidence="1">Uncharacterized protein</fullName>
    </submittedName>
</protein>
<gene>
    <name evidence="1" type="ORF">PENANT_c328G05200</name>
</gene>
<name>A0A1V6NRD1_9EURO</name>
<sequence length="8" mass="1042">MYHSVMQF</sequence>
<dbReference type="Proteomes" id="UP000191672">
    <property type="component" value="Unassembled WGS sequence"/>
</dbReference>
<proteinExistence type="predicted"/>
<comment type="caution">
    <text evidence="1">The sequence shown here is derived from an EMBL/GenBank/DDBJ whole genome shotgun (WGS) entry which is preliminary data.</text>
</comment>
<reference evidence="2" key="1">
    <citation type="journal article" date="2017" name="Nat. Microbiol.">
        <title>Global analysis of biosynthetic gene clusters reveals vast potential of secondary metabolite production in Penicillium species.</title>
        <authorList>
            <person name="Nielsen J.C."/>
            <person name="Grijseels S."/>
            <person name="Prigent S."/>
            <person name="Ji B."/>
            <person name="Dainat J."/>
            <person name="Nielsen K.F."/>
            <person name="Frisvad J.C."/>
            <person name="Workman M."/>
            <person name="Nielsen J."/>
        </authorList>
    </citation>
    <scope>NUCLEOTIDE SEQUENCE [LARGE SCALE GENOMIC DNA]</scope>
    <source>
        <strain evidence="2">IBT 31811</strain>
    </source>
</reference>
<keyword evidence="2" id="KW-1185">Reference proteome</keyword>
<evidence type="ECO:0000313" key="1">
    <source>
        <dbReference type="EMBL" id="OQD67253.1"/>
    </source>
</evidence>
<accession>A0A1V6NRD1</accession>
<organism evidence="1 2">
    <name type="scientific">Penicillium antarcticum</name>
    <dbReference type="NCBI Taxonomy" id="416450"/>
    <lineage>
        <taxon>Eukaryota</taxon>
        <taxon>Fungi</taxon>
        <taxon>Dikarya</taxon>
        <taxon>Ascomycota</taxon>
        <taxon>Pezizomycotina</taxon>
        <taxon>Eurotiomycetes</taxon>
        <taxon>Eurotiomycetidae</taxon>
        <taxon>Eurotiales</taxon>
        <taxon>Aspergillaceae</taxon>
        <taxon>Penicillium</taxon>
    </lineage>
</organism>